<keyword evidence="1" id="KW-0175">Coiled coil</keyword>
<dbReference type="InterPro" id="IPR057191">
    <property type="entry name" value="DUF7869"/>
</dbReference>
<dbReference type="Proteomes" id="UP001217089">
    <property type="component" value="Unassembled WGS sequence"/>
</dbReference>
<dbReference type="PANTHER" id="PTHR34415:SF1">
    <property type="entry name" value="INTEGRASE CATALYTIC DOMAIN-CONTAINING PROTEIN"/>
    <property type="match status" value="1"/>
</dbReference>
<organism evidence="3 4">
    <name type="scientific">Tegillarca granosa</name>
    <name type="common">Malaysian cockle</name>
    <name type="synonym">Anadara granosa</name>
    <dbReference type="NCBI Taxonomy" id="220873"/>
    <lineage>
        <taxon>Eukaryota</taxon>
        <taxon>Metazoa</taxon>
        <taxon>Spiralia</taxon>
        <taxon>Lophotrochozoa</taxon>
        <taxon>Mollusca</taxon>
        <taxon>Bivalvia</taxon>
        <taxon>Autobranchia</taxon>
        <taxon>Pteriomorphia</taxon>
        <taxon>Arcoida</taxon>
        <taxon>Arcoidea</taxon>
        <taxon>Arcidae</taxon>
        <taxon>Tegillarca</taxon>
    </lineage>
</organism>
<accession>A0ABQ9F780</accession>
<gene>
    <name evidence="3" type="ORF">KUTeg_011082</name>
</gene>
<name>A0ABQ9F780_TEGGR</name>
<evidence type="ECO:0000313" key="3">
    <source>
        <dbReference type="EMBL" id="KAJ8311727.1"/>
    </source>
</evidence>
<proteinExistence type="predicted"/>
<dbReference type="Pfam" id="PF25273">
    <property type="entry name" value="DUF7869"/>
    <property type="match status" value="1"/>
</dbReference>
<protein>
    <recommendedName>
        <fullName evidence="2">DUF7869 domain-containing protein</fullName>
    </recommendedName>
</protein>
<feature type="domain" description="DUF7869" evidence="2">
    <location>
        <begin position="191"/>
        <end position="319"/>
    </location>
</feature>
<reference evidence="3 4" key="1">
    <citation type="submission" date="2022-12" db="EMBL/GenBank/DDBJ databases">
        <title>Chromosome-level genome of Tegillarca granosa.</title>
        <authorList>
            <person name="Kim J."/>
        </authorList>
    </citation>
    <scope>NUCLEOTIDE SEQUENCE [LARGE SCALE GENOMIC DNA]</scope>
    <source>
        <strain evidence="3">Teg-2019</strain>
        <tissue evidence="3">Adductor muscle</tissue>
    </source>
</reference>
<sequence length="401" mass="46695">MDYLFQGDNQIIKSTDLSFYHQTSQKKMFIMITYIVAAAEEVHTEFKKIWLQQCPHITIMRPATDLCHKCHIRRKCRQLQEYQQHLENCKIQRDEYRQLCDDAKTTYSQTPDDKKQRGQPACSSKVQLHYSFDYAQQVHFPHYALQVGPLFFKTPRKCQCFGVCAEGCGSQIFYLIDEAEQAGYEETDAALYMDNCSGQNKNNTLIGYGLWRVMTGQHDSIRFSLMEAGHTKFHPDWHFGLWKIKWRTTTVETLKVLADSVPKSSRNGHNIPHLVNDPECPVTFCDWSGFLKKFFKPIPHLKFYHEFRMPTMKKKKQLMYGRPKHLDLKTLVFCLISWSQKVLMQSGNKEACPKPAMDKPVTKFDVESETDKKRKCSYCKATGHTKSNRGILLCPVLLENS</sequence>
<keyword evidence="4" id="KW-1185">Reference proteome</keyword>
<evidence type="ECO:0000259" key="2">
    <source>
        <dbReference type="Pfam" id="PF25273"/>
    </source>
</evidence>
<comment type="caution">
    <text evidence="3">The sequence shown here is derived from an EMBL/GenBank/DDBJ whole genome shotgun (WGS) entry which is preliminary data.</text>
</comment>
<evidence type="ECO:0000313" key="4">
    <source>
        <dbReference type="Proteomes" id="UP001217089"/>
    </source>
</evidence>
<dbReference type="EMBL" id="JARBDR010000496">
    <property type="protein sequence ID" value="KAJ8311727.1"/>
    <property type="molecule type" value="Genomic_DNA"/>
</dbReference>
<evidence type="ECO:0000256" key="1">
    <source>
        <dbReference type="SAM" id="Coils"/>
    </source>
</evidence>
<dbReference type="PANTHER" id="PTHR34415">
    <property type="entry name" value="INTEGRASE CATALYTIC DOMAIN-CONTAINING PROTEIN"/>
    <property type="match status" value="1"/>
</dbReference>
<feature type="coiled-coil region" evidence="1">
    <location>
        <begin position="72"/>
        <end position="106"/>
    </location>
</feature>